<reference evidence="5" key="1">
    <citation type="submission" date="2022-10" db="EMBL/GenBank/DDBJ databases">
        <title>Novel sulphate-reducing endosymbionts in the free-living metamonad Anaeramoeba.</title>
        <authorList>
            <person name="Jerlstrom-Hultqvist J."/>
            <person name="Cepicka I."/>
            <person name="Gallot-Lavallee L."/>
            <person name="Salas-Leiva D."/>
            <person name="Curtis B.A."/>
            <person name="Zahonova K."/>
            <person name="Pipaliya S."/>
            <person name="Dacks J."/>
            <person name="Roger A.J."/>
        </authorList>
    </citation>
    <scope>NUCLEOTIDE SEQUENCE</scope>
    <source>
        <strain evidence="5">BMAN</strain>
    </source>
</reference>
<dbReference type="InterPro" id="IPR036770">
    <property type="entry name" value="Ankyrin_rpt-contain_sf"/>
</dbReference>
<dbReference type="GO" id="GO:0005525">
    <property type="term" value="F:GTP binding"/>
    <property type="evidence" value="ECO:0007669"/>
    <property type="project" value="UniProtKB-KW"/>
</dbReference>
<evidence type="ECO:0000256" key="1">
    <source>
        <dbReference type="ARBA" id="ARBA00022741"/>
    </source>
</evidence>
<dbReference type="InterPro" id="IPR002110">
    <property type="entry name" value="Ankyrin_rpt"/>
</dbReference>
<dbReference type="OrthoDB" id="194358at2759"/>
<dbReference type="SUPFAM" id="SSF48403">
    <property type="entry name" value="Ankyrin repeat"/>
    <property type="match status" value="1"/>
</dbReference>
<feature type="region of interest" description="Disordered" evidence="4">
    <location>
        <begin position="190"/>
        <end position="222"/>
    </location>
</feature>
<feature type="compositionally biased region" description="Basic and acidic residues" evidence="4">
    <location>
        <begin position="190"/>
        <end position="208"/>
    </location>
</feature>
<feature type="repeat" description="ANK" evidence="3">
    <location>
        <begin position="543"/>
        <end position="576"/>
    </location>
</feature>
<dbReference type="SUPFAM" id="SSF52540">
    <property type="entry name" value="P-loop containing nucleoside triphosphate hydrolases"/>
    <property type="match status" value="1"/>
</dbReference>
<dbReference type="AlphaFoldDB" id="A0A9Q0L8G3"/>
<dbReference type="SMART" id="SM00174">
    <property type="entry name" value="RHO"/>
    <property type="match status" value="1"/>
</dbReference>
<keyword evidence="3" id="KW-0040">ANK repeat</keyword>
<dbReference type="Pfam" id="PF12796">
    <property type="entry name" value="Ank_2"/>
    <property type="match status" value="1"/>
</dbReference>
<dbReference type="SMART" id="SM00248">
    <property type="entry name" value="ANK"/>
    <property type="match status" value="2"/>
</dbReference>
<protein>
    <submittedName>
        <fullName evidence="5">Rho family gtpase</fullName>
    </submittedName>
</protein>
<gene>
    <name evidence="5" type="ORF">M0811_12728</name>
</gene>
<dbReference type="GO" id="GO:0007264">
    <property type="term" value="P:small GTPase-mediated signal transduction"/>
    <property type="evidence" value="ECO:0007669"/>
    <property type="project" value="InterPro"/>
</dbReference>
<evidence type="ECO:0000256" key="2">
    <source>
        <dbReference type="ARBA" id="ARBA00023134"/>
    </source>
</evidence>
<keyword evidence="6" id="KW-1185">Reference proteome</keyword>
<keyword evidence="1" id="KW-0547">Nucleotide-binding</keyword>
<dbReference type="Pfam" id="PF00071">
    <property type="entry name" value="Ras"/>
    <property type="match status" value="1"/>
</dbReference>
<evidence type="ECO:0000313" key="5">
    <source>
        <dbReference type="EMBL" id="KAJ5068028.1"/>
    </source>
</evidence>
<dbReference type="PROSITE" id="PS50297">
    <property type="entry name" value="ANK_REP_REGION"/>
    <property type="match status" value="2"/>
</dbReference>
<dbReference type="InterPro" id="IPR001806">
    <property type="entry name" value="Small_GTPase"/>
</dbReference>
<dbReference type="EMBL" id="JAPDFW010000122">
    <property type="protein sequence ID" value="KAJ5068028.1"/>
    <property type="molecule type" value="Genomic_DNA"/>
</dbReference>
<accession>A0A9Q0L8G3</accession>
<dbReference type="PANTHER" id="PTHR24072">
    <property type="entry name" value="RHO FAMILY GTPASE"/>
    <property type="match status" value="1"/>
</dbReference>
<dbReference type="Proteomes" id="UP001149090">
    <property type="component" value="Unassembled WGS sequence"/>
</dbReference>
<dbReference type="Gene3D" id="3.40.50.300">
    <property type="entry name" value="P-loop containing nucleotide triphosphate hydrolases"/>
    <property type="match status" value="1"/>
</dbReference>
<feature type="compositionally biased region" description="Acidic residues" evidence="4">
    <location>
        <begin position="209"/>
        <end position="218"/>
    </location>
</feature>
<evidence type="ECO:0000256" key="4">
    <source>
        <dbReference type="SAM" id="MobiDB-lite"/>
    </source>
</evidence>
<comment type="caution">
    <text evidence="5">The sequence shown here is derived from an EMBL/GenBank/DDBJ whole genome shotgun (WGS) entry which is preliminary data.</text>
</comment>
<dbReference type="Gene3D" id="1.25.40.20">
    <property type="entry name" value="Ankyrin repeat-containing domain"/>
    <property type="match status" value="1"/>
</dbReference>
<feature type="repeat" description="ANK" evidence="3">
    <location>
        <begin position="511"/>
        <end position="544"/>
    </location>
</feature>
<dbReference type="InterPro" id="IPR027417">
    <property type="entry name" value="P-loop_NTPase"/>
</dbReference>
<dbReference type="PROSITE" id="PS51421">
    <property type="entry name" value="RAS"/>
    <property type="match status" value="1"/>
</dbReference>
<evidence type="ECO:0000313" key="6">
    <source>
        <dbReference type="Proteomes" id="UP001149090"/>
    </source>
</evidence>
<keyword evidence="2" id="KW-0342">GTP-binding</keyword>
<organism evidence="5 6">
    <name type="scientific">Anaeramoeba ignava</name>
    <name type="common">Anaerobic marine amoeba</name>
    <dbReference type="NCBI Taxonomy" id="1746090"/>
    <lineage>
        <taxon>Eukaryota</taxon>
        <taxon>Metamonada</taxon>
        <taxon>Anaeramoebidae</taxon>
        <taxon>Anaeramoeba</taxon>
    </lineage>
</organism>
<sequence length="577" mass="66220">MAENNPIVIVFIGGEQSSKHDFLDFERRQQILGKLSPSNFSPFEITITTKDKTRTIRIIDAPTKETEKQERDELLAQTDIIVVCFSLVSQSSYDEVENVLIKEVNNLEKKVPTFLLGIGTDLRNSEDVLSKLSSNPISEEQGKELAKKISAKSYFECELFGRNQLQIIKDFIEILDEELKEENLKEENLKEENLKENNLKEENLKENNSEDNSEDEKLEEQKPLSISIESQIYNNELIIGESANNLPYFNDLIESELKAKESIRPISETKKYKVIEKNIMLISESIDFAIDFADTFLLISDSQTYLQQDTNDLKNFSISIQISNSTLNIHLFCVDLNQEIEKDENLKNIDTFMIFFNSETKDQHSKILNFWRTILLPLPNEYLMAVINIDPNGQSYNDKKELFSQNLKLAKFAAEIKSSHFFQINSCTNVNDVAKVMIEILAAQFQNLSTLKSELHQIVFNEEIKDMQRKKEELLELSLGKNELHTKILQICNTEDLLSTLNKTKNPDIRMKMTGLHLACLHNSQIDVIRILVISGADVNALDNKTPLHYACENQVSFEIIQYLLDKGSDPNLKSVN</sequence>
<proteinExistence type="predicted"/>
<evidence type="ECO:0000256" key="3">
    <source>
        <dbReference type="PROSITE-ProRule" id="PRU00023"/>
    </source>
</evidence>
<name>A0A9Q0L8G3_ANAIG</name>
<dbReference type="GO" id="GO:0003924">
    <property type="term" value="F:GTPase activity"/>
    <property type="evidence" value="ECO:0007669"/>
    <property type="project" value="InterPro"/>
</dbReference>
<dbReference type="PROSITE" id="PS50088">
    <property type="entry name" value="ANK_REPEAT"/>
    <property type="match status" value="2"/>
</dbReference>
<dbReference type="InterPro" id="IPR003578">
    <property type="entry name" value="Small_GTPase_Rho"/>
</dbReference>